<feature type="domain" description="Subtelomeric hrmA-associated cluster protein AFUB-079030/YDR124W-like helical bundle" evidence="1">
    <location>
        <begin position="133"/>
        <end position="186"/>
    </location>
</feature>
<proteinExistence type="predicted"/>
<organism evidence="2 3">
    <name type="scientific">Penicillium brevicompactum</name>
    <dbReference type="NCBI Taxonomy" id="5074"/>
    <lineage>
        <taxon>Eukaryota</taxon>
        <taxon>Fungi</taxon>
        <taxon>Dikarya</taxon>
        <taxon>Ascomycota</taxon>
        <taxon>Pezizomycotina</taxon>
        <taxon>Eurotiomycetes</taxon>
        <taxon>Eurotiomycetidae</taxon>
        <taxon>Eurotiales</taxon>
        <taxon>Aspergillaceae</taxon>
        <taxon>Penicillium</taxon>
    </lineage>
</organism>
<evidence type="ECO:0000313" key="2">
    <source>
        <dbReference type="EMBL" id="KAJ5346123.1"/>
    </source>
</evidence>
<evidence type="ECO:0000259" key="1">
    <source>
        <dbReference type="Pfam" id="PF11001"/>
    </source>
</evidence>
<dbReference type="EMBL" id="JAPZBQ010000002">
    <property type="protein sequence ID" value="KAJ5346123.1"/>
    <property type="molecule type" value="Genomic_DNA"/>
</dbReference>
<sequence>MYLDSNGKFQMETSLLISGCGEAIFTLDVAHRFMETVATDTRANMPYKPKQHHVPPPPLATQPDTQWMRTHQTTSAELIQSEGQFPHGRLKQCDPKRTDMVRSLNQSTSHGPTPGWGAQFSESATVTYYDNTMKRHLKINYPYNGRRVVSGVSQHLDPELTKTGWWPIGTRHREPDHLLKPGQQNLFEC</sequence>
<dbReference type="Pfam" id="PF11001">
    <property type="entry name" value="AFUB_07903_YDR124W_hel"/>
    <property type="match status" value="1"/>
</dbReference>
<dbReference type="InterPro" id="IPR047092">
    <property type="entry name" value="AFUB_07903/YDR124W-like_hel"/>
</dbReference>
<dbReference type="PANTHER" id="PTHR36102">
    <property type="entry name" value="CHROMOSOME 10, WHOLE GENOME SHOTGUN SEQUENCE"/>
    <property type="match status" value="1"/>
</dbReference>
<evidence type="ECO:0000313" key="3">
    <source>
        <dbReference type="Proteomes" id="UP001147695"/>
    </source>
</evidence>
<comment type="caution">
    <text evidence="2">The sequence shown here is derived from an EMBL/GenBank/DDBJ whole genome shotgun (WGS) entry which is preliminary data.</text>
</comment>
<dbReference type="PANTHER" id="PTHR36102:SF1">
    <property type="entry name" value="YDR124W-LIKE HELICAL BUNDLE DOMAIN-CONTAINING PROTEIN"/>
    <property type="match status" value="1"/>
</dbReference>
<name>A0A9W9QXB8_PENBR</name>
<dbReference type="AlphaFoldDB" id="A0A9W9QXB8"/>
<reference evidence="2" key="1">
    <citation type="submission" date="2022-12" db="EMBL/GenBank/DDBJ databases">
        <authorList>
            <person name="Petersen C."/>
        </authorList>
    </citation>
    <scope>NUCLEOTIDE SEQUENCE</scope>
    <source>
        <strain evidence="2">IBT 35673</strain>
    </source>
</reference>
<reference evidence="2" key="2">
    <citation type="journal article" date="2023" name="IMA Fungus">
        <title>Comparative genomic study of the Penicillium genus elucidates a diverse pangenome and 15 lateral gene transfer events.</title>
        <authorList>
            <person name="Petersen C."/>
            <person name="Sorensen T."/>
            <person name="Nielsen M.R."/>
            <person name="Sondergaard T.E."/>
            <person name="Sorensen J.L."/>
            <person name="Fitzpatrick D.A."/>
            <person name="Frisvad J.C."/>
            <person name="Nielsen K.L."/>
        </authorList>
    </citation>
    <scope>NUCLEOTIDE SEQUENCE</scope>
    <source>
        <strain evidence="2">IBT 35673</strain>
    </source>
</reference>
<gene>
    <name evidence="2" type="ORF">N7452_004127</name>
</gene>
<accession>A0A9W9QXB8</accession>
<dbReference type="Proteomes" id="UP001147695">
    <property type="component" value="Unassembled WGS sequence"/>
</dbReference>
<dbReference type="InterPro" id="IPR021264">
    <property type="entry name" value="AFUB_079030/YDR124W-like"/>
</dbReference>
<protein>
    <recommendedName>
        <fullName evidence="1">Subtelomeric hrmA-associated cluster protein AFUB-079030/YDR124W-like helical bundle domain-containing protein</fullName>
    </recommendedName>
</protein>